<evidence type="ECO:0000259" key="13">
    <source>
        <dbReference type="PROSITE" id="PS51192"/>
    </source>
</evidence>
<feature type="short sequence motif" description="Q motif" evidence="9">
    <location>
        <begin position="45"/>
        <end position="73"/>
    </location>
</feature>
<dbReference type="OrthoDB" id="10259640at2759"/>
<keyword evidence="5 10" id="KW-0378">Hydrolase</keyword>
<dbReference type="InterPro" id="IPR027417">
    <property type="entry name" value="P-loop_NTPase"/>
</dbReference>
<evidence type="ECO:0000256" key="10">
    <source>
        <dbReference type="RuleBase" id="RU000492"/>
    </source>
</evidence>
<keyword evidence="3" id="KW-0698">rRNA processing</keyword>
<dbReference type="InterPro" id="IPR014014">
    <property type="entry name" value="RNA_helicase_DEAD_Q_motif"/>
</dbReference>
<comment type="caution">
    <text evidence="16">The sequence shown here is derived from an EMBL/GenBank/DDBJ whole genome shotgun (WGS) entry which is preliminary data.</text>
</comment>
<dbReference type="GO" id="GO:0006364">
    <property type="term" value="P:rRNA processing"/>
    <property type="evidence" value="ECO:0007669"/>
    <property type="project" value="UniProtKB-KW"/>
</dbReference>
<keyword evidence="4 10" id="KW-0547">Nucleotide-binding</keyword>
<dbReference type="CDD" id="cd17941">
    <property type="entry name" value="DEADc_DDX10"/>
    <property type="match status" value="1"/>
</dbReference>
<dbReference type="GO" id="GO:0003724">
    <property type="term" value="F:RNA helicase activity"/>
    <property type="evidence" value="ECO:0007669"/>
    <property type="project" value="UniProtKB-EC"/>
</dbReference>
<proteinExistence type="inferred from homology"/>
<gene>
    <name evidence="16" type="ORF">LY90DRAFT_390422</name>
</gene>
<feature type="compositionally biased region" description="Basic and acidic residues" evidence="12">
    <location>
        <begin position="757"/>
        <end position="770"/>
    </location>
</feature>
<dbReference type="EC" id="3.6.4.13" evidence="11"/>
<dbReference type="SUPFAM" id="SSF52540">
    <property type="entry name" value="P-loop containing nucleoside triphosphate hydrolases"/>
    <property type="match status" value="1"/>
</dbReference>
<keyword evidence="2" id="KW-0690">Ribosome biogenesis</keyword>
<evidence type="ECO:0000256" key="11">
    <source>
        <dbReference type="RuleBase" id="RU365068"/>
    </source>
</evidence>
<reference evidence="16 17" key="1">
    <citation type="submission" date="2016-08" db="EMBL/GenBank/DDBJ databases">
        <title>A Parts List for Fungal Cellulosomes Revealed by Comparative Genomics.</title>
        <authorList>
            <consortium name="DOE Joint Genome Institute"/>
            <person name="Haitjema C.H."/>
            <person name="Gilmore S.P."/>
            <person name="Henske J.K."/>
            <person name="Solomon K.V."/>
            <person name="De Groot R."/>
            <person name="Kuo A."/>
            <person name="Mondo S.J."/>
            <person name="Salamov A.A."/>
            <person name="Labutti K."/>
            <person name="Zhao Z."/>
            <person name="Chiniquy J."/>
            <person name="Barry K."/>
            <person name="Brewer H.M."/>
            <person name="Purvine S.O."/>
            <person name="Wright A.T."/>
            <person name="Boxma B."/>
            <person name="Van Alen T."/>
            <person name="Hackstein J.H."/>
            <person name="Baker S.E."/>
            <person name="Grigoriev I.V."/>
            <person name="O'Malley M.A."/>
        </authorList>
    </citation>
    <scope>NUCLEOTIDE SEQUENCE [LARGE SCALE GENOMIC DNA]</scope>
    <source>
        <strain evidence="16 17">G1</strain>
    </source>
</reference>
<evidence type="ECO:0000313" key="16">
    <source>
        <dbReference type="EMBL" id="ORY21875.1"/>
    </source>
</evidence>
<dbReference type="SMART" id="SM01178">
    <property type="entry name" value="DUF4217"/>
    <property type="match status" value="1"/>
</dbReference>
<dbReference type="GO" id="GO:0005524">
    <property type="term" value="F:ATP binding"/>
    <property type="evidence" value="ECO:0007669"/>
    <property type="project" value="UniProtKB-UniRule"/>
</dbReference>
<comment type="subcellular location">
    <subcellularLocation>
        <location evidence="1">Nucleus</location>
        <location evidence="1">Nucleolus</location>
    </subcellularLocation>
</comment>
<comment type="function">
    <text evidence="11">RNA helicase.</text>
</comment>
<name>A0A1Y2AIW5_9FUNG</name>
<dbReference type="PROSITE" id="PS51194">
    <property type="entry name" value="HELICASE_CTER"/>
    <property type="match status" value="1"/>
</dbReference>
<evidence type="ECO:0000256" key="2">
    <source>
        <dbReference type="ARBA" id="ARBA00022517"/>
    </source>
</evidence>
<evidence type="ECO:0000259" key="15">
    <source>
        <dbReference type="PROSITE" id="PS51195"/>
    </source>
</evidence>
<comment type="domain">
    <text evidence="11">The Q motif is unique to and characteristic of the DEAD box family of RNA helicases and controls ATP binding and hydrolysis.</text>
</comment>
<feature type="region of interest" description="Disordered" evidence="12">
    <location>
        <begin position="512"/>
        <end position="532"/>
    </location>
</feature>
<dbReference type="GO" id="GO:0016887">
    <property type="term" value="F:ATP hydrolysis activity"/>
    <property type="evidence" value="ECO:0007669"/>
    <property type="project" value="RHEA"/>
</dbReference>
<evidence type="ECO:0000256" key="3">
    <source>
        <dbReference type="ARBA" id="ARBA00022552"/>
    </source>
</evidence>
<keyword evidence="17" id="KW-1185">Reference proteome</keyword>
<dbReference type="STRING" id="1754190.A0A1Y2AIW5"/>
<feature type="compositionally biased region" description="Basic and acidic residues" evidence="12">
    <location>
        <begin position="512"/>
        <end position="526"/>
    </location>
</feature>
<dbReference type="GO" id="GO:0042802">
    <property type="term" value="F:identical protein binding"/>
    <property type="evidence" value="ECO:0007669"/>
    <property type="project" value="EnsemblFungi"/>
</dbReference>
<dbReference type="AlphaFoldDB" id="A0A1Y2AIW5"/>
<evidence type="ECO:0000256" key="6">
    <source>
        <dbReference type="ARBA" id="ARBA00022806"/>
    </source>
</evidence>
<dbReference type="SMART" id="SM00487">
    <property type="entry name" value="DEXDc"/>
    <property type="match status" value="1"/>
</dbReference>
<feature type="compositionally biased region" description="Acidic residues" evidence="12">
    <location>
        <begin position="704"/>
        <end position="718"/>
    </location>
</feature>
<feature type="region of interest" description="Disordered" evidence="12">
    <location>
        <begin position="1"/>
        <end position="20"/>
    </location>
</feature>
<feature type="region of interest" description="Disordered" evidence="12">
    <location>
        <begin position="654"/>
        <end position="673"/>
    </location>
</feature>
<dbReference type="PROSITE" id="PS51192">
    <property type="entry name" value="HELICASE_ATP_BIND_1"/>
    <property type="match status" value="1"/>
</dbReference>
<dbReference type="GO" id="GO:0003723">
    <property type="term" value="F:RNA binding"/>
    <property type="evidence" value="ECO:0007669"/>
    <property type="project" value="UniProtKB-UniRule"/>
</dbReference>
<evidence type="ECO:0000259" key="14">
    <source>
        <dbReference type="PROSITE" id="PS51194"/>
    </source>
</evidence>
<dbReference type="PROSITE" id="PS00039">
    <property type="entry name" value="DEAD_ATP_HELICASE"/>
    <property type="match status" value="1"/>
</dbReference>
<dbReference type="InterPro" id="IPR011545">
    <property type="entry name" value="DEAD/DEAH_box_helicase_dom"/>
</dbReference>
<feature type="compositionally biased region" description="Basic and acidic residues" evidence="12">
    <location>
        <begin position="1"/>
        <end position="11"/>
    </location>
</feature>
<protein>
    <recommendedName>
        <fullName evidence="11">ATP-dependent RNA helicase</fullName>
        <ecNumber evidence="11">3.6.4.13</ecNumber>
    </recommendedName>
</protein>
<evidence type="ECO:0000256" key="5">
    <source>
        <dbReference type="ARBA" id="ARBA00022801"/>
    </source>
</evidence>
<dbReference type="InterPro" id="IPR014001">
    <property type="entry name" value="Helicase_ATP-bd"/>
</dbReference>
<feature type="domain" description="Helicase ATP-binding" evidence="13">
    <location>
        <begin position="76"/>
        <end position="250"/>
    </location>
</feature>
<keyword evidence="6 10" id="KW-0347">Helicase</keyword>
<dbReference type="CDD" id="cd18787">
    <property type="entry name" value="SF2_C_DEAD"/>
    <property type="match status" value="1"/>
</dbReference>
<dbReference type="PANTHER" id="PTHR24031">
    <property type="entry name" value="RNA HELICASE"/>
    <property type="match status" value="1"/>
</dbReference>
<dbReference type="InterPro" id="IPR000629">
    <property type="entry name" value="RNA-helicase_DEAD-box_CS"/>
</dbReference>
<dbReference type="PROSITE" id="PS51195">
    <property type="entry name" value="Q_MOTIF"/>
    <property type="match status" value="1"/>
</dbReference>
<evidence type="ECO:0000313" key="17">
    <source>
        <dbReference type="Proteomes" id="UP000193920"/>
    </source>
</evidence>
<evidence type="ECO:0000256" key="1">
    <source>
        <dbReference type="ARBA" id="ARBA00004604"/>
    </source>
</evidence>
<dbReference type="Pfam" id="PF00270">
    <property type="entry name" value="DEAD"/>
    <property type="match status" value="1"/>
</dbReference>
<dbReference type="InterPro" id="IPR025313">
    <property type="entry name" value="SPB4-like_CTE"/>
</dbReference>
<dbReference type="Proteomes" id="UP000193920">
    <property type="component" value="Unassembled WGS sequence"/>
</dbReference>
<dbReference type="Pfam" id="PF13959">
    <property type="entry name" value="CTE_SPB4"/>
    <property type="match status" value="1"/>
</dbReference>
<dbReference type="InterPro" id="IPR001650">
    <property type="entry name" value="Helicase_C-like"/>
</dbReference>
<organism evidence="16 17">
    <name type="scientific">Neocallimastix californiae</name>
    <dbReference type="NCBI Taxonomy" id="1754190"/>
    <lineage>
        <taxon>Eukaryota</taxon>
        <taxon>Fungi</taxon>
        <taxon>Fungi incertae sedis</taxon>
        <taxon>Chytridiomycota</taxon>
        <taxon>Chytridiomycota incertae sedis</taxon>
        <taxon>Neocallimastigomycetes</taxon>
        <taxon>Neocallimastigales</taxon>
        <taxon>Neocallimastigaceae</taxon>
        <taxon>Neocallimastix</taxon>
    </lineage>
</organism>
<accession>A0A1Y2AIW5</accession>
<feature type="domain" description="Helicase C-terminal" evidence="14">
    <location>
        <begin position="276"/>
        <end position="432"/>
    </location>
</feature>
<comment type="similarity">
    <text evidence="10">Belongs to the DEAD box helicase family.</text>
</comment>
<evidence type="ECO:0000256" key="8">
    <source>
        <dbReference type="ARBA" id="ARBA00022884"/>
    </source>
</evidence>
<sequence length="784" mass="90227">MGNFKVKESHRLPRKQRKQNERKELLEIEEKIKDPEVFLKDETITQFKQLPLSSFTLKGLTQAHYIEMTDIQRKSIPYALAGKDILGAAKTGSGKTLAFLLPILENLYRAKWSQVDGVGAIVISPTRELALQIFEVLRKVGKFHSFSAGLLIGGKDLKVEQQRVSKMNILICTPGRLLQHMDQTADFNCDNIQMLVLDEADRILDYGFHKTLNAIINFMPKERQTLLFSATQTKSVKDLARLSLENPEYVAVHEKEKFSTPKTLVQKYLVCELNEKLNILYSFIKTHLKSKILVFLSSCKQVRYVYEAFCKLHPGVPLYCLHGKQKQTKRIAIFDQFCRKTAVCLFATDIAARGLDFPSVDWVVQVDCPEDCDTYIHRVGRTARYESSGQALLFLLPSEIKFASLLNDKKVPIEEIKINPKKNTSIQQQLVGICSKYPEIKYLGQKAFISYMRSIYLQSNKEVFDVHKLPAEKFSESLGLPGAPKIKFIKKSGEKNKSRQASGQISKELMEAIKDSDSEEEKETKEKKAKPKTKIDKLFNKKSNVLENYTKLIEEDAKIEESDDDDFLTIKRYDHDLDSDEDNDNKNIVTLNPEDITKKKLKKFKEKELKSRGTGTKFKFDDEGNAIPLYTLESLAEYEEKNDISEQQKIYLEKGTEELEKEDVVDKQTQKEKLKAKRLIKKLKRAGQEEFMDEPTVVLGGASDNEEYEDYEEEEENDGFNSEEYSGEDQEEVEDKKQLNKKRNRKNEEDEDDNNEESPKKQKINVDDISLKDQEELALKLLGM</sequence>
<feature type="domain" description="DEAD-box RNA helicase Q" evidence="15">
    <location>
        <begin position="45"/>
        <end position="73"/>
    </location>
</feature>
<evidence type="ECO:0000256" key="9">
    <source>
        <dbReference type="PROSITE-ProRule" id="PRU00552"/>
    </source>
</evidence>
<evidence type="ECO:0000256" key="7">
    <source>
        <dbReference type="ARBA" id="ARBA00022840"/>
    </source>
</evidence>
<feature type="region of interest" description="Disordered" evidence="12">
    <location>
        <begin position="690"/>
        <end position="770"/>
    </location>
</feature>
<dbReference type="EMBL" id="MCOG01000257">
    <property type="protein sequence ID" value="ORY21875.1"/>
    <property type="molecule type" value="Genomic_DNA"/>
</dbReference>
<comment type="catalytic activity">
    <reaction evidence="11">
        <text>ATP + H2O = ADP + phosphate + H(+)</text>
        <dbReference type="Rhea" id="RHEA:13065"/>
        <dbReference type="ChEBI" id="CHEBI:15377"/>
        <dbReference type="ChEBI" id="CHEBI:15378"/>
        <dbReference type="ChEBI" id="CHEBI:30616"/>
        <dbReference type="ChEBI" id="CHEBI:43474"/>
        <dbReference type="ChEBI" id="CHEBI:456216"/>
        <dbReference type="EC" id="3.6.4.13"/>
    </reaction>
</comment>
<dbReference type="SMART" id="SM00490">
    <property type="entry name" value="HELICc"/>
    <property type="match status" value="1"/>
</dbReference>
<dbReference type="Gene3D" id="3.40.50.300">
    <property type="entry name" value="P-loop containing nucleotide triphosphate hydrolases"/>
    <property type="match status" value="2"/>
</dbReference>
<evidence type="ECO:0000256" key="12">
    <source>
        <dbReference type="SAM" id="MobiDB-lite"/>
    </source>
</evidence>
<keyword evidence="7 10" id="KW-0067">ATP-binding</keyword>
<evidence type="ECO:0000256" key="4">
    <source>
        <dbReference type="ARBA" id="ARBA00022741"/>
    </source>
</evidence>
<dbReference type="Pfam" id="PF00271">
    <property type="entry name" value="Helicase_C"/>
    <property type="match status" value="1"/>
</dbReference>
<keyword evidence="8 11" id="KW-0694">RNA-binding</keyword>
<dbReference type="GO" id="GO:0032040">
    <property type="term" value="C:small-subunit processome"/>
    <property type="evidence" value="ECO:0007669"/>
    <property type="project" value="EnsemblFungi"/>
</dbReference>